<keyword evidence="1" id="KW-0675">Receptor</keyword>
<organism evidence="5">
    <name type="scientific">Tetraodon nigroviridis</name>
    <name type="common">Spotted green pufferfish</name>
    <name type="synonym">Chelonodon nigroviridis</name>
    <dbReference type="NCBI Taxonomy" id="99883"/>
    <lineage>
        <taxon>Eukaryota</taxon>
        <taxon>Metazoa</taxon>
        <taxon>Chordata</taxon>
        <taxon>Craniata</taxon>
        <taxon>Vertebrata</taxon>
        <taxon>Euteleostomi</taxon>
        <taxon>Actinopterygii</taxon>
        <taxon>Neopterygii</taxon>
        <taxon>Teleostei</taxon>
        <taxon>Neoteleostei</taxon>
        <taxon>Acanthomorphata</taxon>
        <taxon>Eupercaria</taxon>
        <taxon>Tetraodontiformes</taxon>
        <taxon>Tetradontoidea</taxon>
        <taxon>Tetraodontidae</taxon>
        <taxon>Tetraodon</taxon>
    </lineage>
</organism>
<dbReference type="AlphaFoldDB" id="Q4SGU5"/>
<dbReference type="KEGG" id="tng:GSTEN00018475G001"/>
<evidence type="ECO:0000256" key="3">
    <source>
        <dbReference type="SAM" id="Phobius"/>
    </source>
</evidence>
<dbReference type="EMBL" id="CAAE01014590">
    <property type="protein sequence ID" value="CAG00137.1"/>
    <property type="molecule type" value="Genomic_DNA"/>
</dbReference>
<dbReference type="InterPro" id="IPR000539">
    <property type="entry name" value="Frizzled/Smoothened_7TM"/>
</dbReference>
<feature type="non-terminal residue" evidence="5">
    <location>
        <position position="205"/>
    </location>
</feature>
<dbReference type="GO" id="GO:0007166">
    <property type="term" value="P:cell surface receptor signaling pathway"/>
    <property type="evidence" value="ECO:0007669"/>
    <property type="project" value="InterPro"/>
</dbReference>
<dbReference type="GO" id="GO:0016020">
    <property type="term" value="C:membrane"/>
    <property type="evidence" value="ECO:0007669"/>
    <property type="project" value="InterPro"/>
</dbReference>
<reference evidence="5" key="1">
    <citation type="journal article" date="2004" name="Nature">
        <title>Genome duplication in the teleost fish Tetraodon nigroviridis reveals the early vertebrate proto-karyotype.</title>
        <authorList>
            <person name="Jaillon O."/>
            <person name="Aury J.-M."/>
            <person name="Brunet F."/>
            <person name="Petit J.-L."/>
            <person name="Stange-Thomann N."/>
            <person name="Mauceli E."/>
            <person name="Bouneau L."/>
            <person name="Fischer C."/>
            <person name="Ozouf-Costaz C."/>
            <person name="Bernot A."/>
            <person name="Nicaud S."/>
            <person name="Jaffe D."/>
            <person name="Fisher S."/>
            <person name="Lutfalla G."/>
            <person name="Dossat C."/>
            <person name="Segurens B."/>
            <person name="Dasilva C."/>
            <person name="Salanoubat M."/>
            <person name="Levy M."/>
            <person name="Boudet N."/>
            <person name="Castellano S."/>
            <person name="Anthouard V."/>
            <person name="Jubin C."/>
            <person name="Castelli V."/>
            <person name="Katinka M."/>
            <person name="Vacherie B."/>
            <person name="Biemont C."/>
            <person name="Skalli Z."/>
            <person name="Cattolico L."/>
            <person name="Poulain J."/>
            <person name="De Berardinis V."/>
            <person name="Cruaud C."/>
            <person name="Duprat S."/>
            <person name="Brottier P."/>
            <person name="Coutanceau J.-P."/>
            <person name="Gouzy J."/>
            <person name="Parra G."/>
            <person name="Lardier G."/>
            <person name="Chapple C."/>
            <person name="McKernan K.J."/>
            <person name="McEwan P."/>
            <person name="Bosak S."/>
            <person name="Kellis M."/>
            <person name="Volff J.-N."/>
            <person name="Guigo R."/>
            <person name="Zody M.C."/>
            <person name="Mesirov J."/>
            <person name="Lindblad-Toh K."/>
            <person name="Birren B."/>
            <person name="Nusbaum C."/>
            <person name="Kahn D."/>
            <person name="Robinson-Rechavi M."/>
            <person name="Laudet V."/>
            <person name="Schachter V."/>
            <person name="Quetier F."/>
            <person name="Saurin W."/>
            <person name="Scarpelli C."/>
            <person name="Wincker P."/>
            <person name="Lander E.S."/>
            <person name="Weissenbach J."/>
            <person name="Roest Crollius H."/>
        </authorList>
    </citation>
    <scope>NUCLEOTIDE SEQUENCE [LARGE SCALE GENOMIC DNA]</scope>
</reference>
<keyword evidence="3" id="KW-0812">Transmembrane</keyword>
<evidence type="ECO:0000256" key="1">
    <source>
        <dbReference type="ARBA" id="ARBA00023170"/>
    </source>
</evidence>
<keyword evidence="3" id="KW-1133">Transmembrane helix</keyword>
<evidence type="ECO:0000256" key="2">
    <source>
        <dbReference type="SAM" id="MobiDB-lite"/>
    </source>
</evidence>
<dbReference type="Pfam" id="PF01534">
    <property type="entry name" value="Frizzled"/>
    <property type="match status" value="1"/>
</dbReference>
<comment type="caution">
    <text evidence="5">The sequence shown here is derived from an EMBL/GenBank/DDBJ whole genome shotgun (WGS) entry which is preliminary data.</text>
</comment>
<dbReference type="OrthoDB" id="10053709at2759"/>
<feature type="region of interest" description="Disordered" evidence="2">
    <location>
        <begin position="156"/>
        <end position="184"/>
    </location>
</feature>
<gene>
    <name evidence="5" type="ORF">GSTENG00018475001</name>
</gene>
<sequence length="205" mass="22263">QAEQSSRPALGLFLLKYVMTLVVGIPSVFWVGSRKTCFEWAGFFHGRRCKSAMVKESRQVLQEPDFARLLLRDPNTPVVRKSRGTSTQGTSTRASSTHLAMLDEPASGSTSRAGSLRSSRSKASSYHGSLHRSRDGRHAGSGFRVAERLPYGSLPRLDGLSHHGSTQRLESPSRPGSIRDLSSTTQTVLCVPGNGIRRVLEEGGG</sequence>
<keyword evidence="3" id="KW-0472">Membrane</keyword>
<proteinExistence type="predicted"/>
<name>Q4SGU5_TETNG</name>
<protein>
    <submittedName>
        <fullName evidence="5">(spotted green pufferfish) hypothetical protein</fullName>
    </submittedName>
</protein>
<dbReference type="Gene3D" id="1.20.1070.10">
    <property type="entry name" value="Rhodopsin 7-helix transmembrane proteins"/>
    <property type="match status" value="1"/>
</dbReference>
<evidence type="ECO:0000313" key="5">
    <source>
        <dbReference type="EMBL" id="CAG00137.1"/>
    </source>
</evidence>
<reference evidence="5" key="2">
    <citation type="submission" date="2004-02" db="EMBL/GenBank/DDBJ databases">
        <authorList>
            <consortium name="Genoscope"/>
            <consortium name="Whitehead Institute Centre for Genome Research"/>
        </authorList>
    </citation>
    <scope>NUCLEOTIDE SEQUENCE</scope>
</reference>
<feature type="compositionally biased region" description="Low complexity" evidence="2">
    <location>
        <begin position="106"/>
        <end position="128"/>
    </location>
</feature>
<feature type="compositionally biased region" description="Low complexity" evidence="2">
    <location>
        <begin position="84"/>
        <end position="97"/>
    </location>
</feature>
<evidence type="ECO:0000259" key="4">
    <source>
        <dbReference type="Pfam" id="PF01534"/>
    </source>
</evidence>
<feature type="non-terminal residue" evidence="5">
    <location>
        <position position="1"/>
    </location>
</feature>
<feature type="domain" description="Frizzled/Smoothened 7TM" evidence="4">
    <location>
        <begin position="3"/>
        <end position="45"/>
    </location>
</feature>
<feature type="transmembrane region" description="Helical" evidence="3">
    <location>
        <begin position="12"/>
        <end position="32"/>
    </location>
</feature>
<feature type="region of interest" description="Disordered" evidence="2">
    <location>
        <begin position="77"/>
        <end position="142"/>
    </location>
</feature>
<accession>Q4SGU5</accession>